<reference evidence="17" key="2">
    <citation type="submission" date="2020-01" db="EMBL/GenBank/DDBJ databases">
        <authorList>
            <person name="Hornung B."/>
        </authorList>
    </citation>
    <scope>NUCLEOTIDE SEQUENCE</scope>
    <source>
        <strain evidence="17">PacBioINE</strain>
    </source>
</reference>
<dbReference type="InterPro" id="IPR008179">
    <property type="entry name" value="HisE"/>
</dbReference>
<comment type="catalytic activity">
    <reaction evidence="1 15">
        <text>1-(5-phospho-beta-D-ribosyl)-5'-AMP + H2O = 1-(5-phospho-beta-D-ribosyl)-5-[(5-phospho-beta-D-ribosylamino)methylideneamino]imidazole-4-carboxamide</text>
        <dbReference type="Rhea" id="RHEA:20049"/>
        <dbReference type="ChEBI" id="CHEBI:15377"/>
        <dbReference type="ChEBI" id="CHEBI:58435"/>
        <dbReference type="ChEBI" id="CHEBI:59457"/>
        <dbReference type="EC" id="3.5.4.19"/>
    </reaction>
</comment>
<dbReference type="Pfam" id="PF01503">
    <property type="entry name" value="PRA-PH"/>
    <property type="match status" value="1"/>
</dbReference>
<dbReference type="GO" id="GO:0004635">
    <property type="term" value="F:phosphoribosyl-AMP cyclohydrolase activity"/>
    <property type="evidence" value="ECO:0007669"/>
    <property type="project" value="UniProtKB-UniRule"/>
</dbReference>
<evidence type="ECO:0000256" key="6">
    <source>
        <dbReference type="ARBA" id="ARBA00007731"/>
    </source>
</evidence>
<evidence type="ECO:0000259" key="16">
    <source>
        <dbReference type="Pfam" id="PF01502"/>
    </source>
</evidence>
<comment type="pathway">
    <text evidence="4 15">Amino-acid biosynthesis; L-histidine biosynthesis; L-histidine from 5-phospho-alpha-D-ribose 1-diphosphate: step 3/9.</text>
</comment>
<dbReference type="FunFam" id="3.10.20.810:FF:000001">
    <property type="entry name" value="Histidine biosynthesis bifunctional protein HisIE"/>
    <property type="match status" value="1"/>
</dbReference>
<organism evidence="17">
    <name type="scientific">Acididesulfobacillus acetoxydans</name>
    <dbReference type="NCBI Taxonomy" id="1561005"/>
    <lineage>
        <taxon>Bacteria</taxon>
        <taxon>Bacillati</taxon>
        <taxon>Bacillota</taxon>
        <taxon>Clostridia</taxon>
        <taxon>Eubacteriales</taxon>
        <taxon>Peptococcaceae</taxon>
        <taxon>Acididesulfobacillus</taxon>
    </lineage>
</organism>
<sequence>MEKDQANTQLNRLQVPAGIRWNADGLIPAVVQDVETREVLMLAYMNETALRLTLEEGRAWYYSRSRQTLWRKGETSGHTQKILDLRFDCDQDALLLTVEQSGMACHENYFSCFHYRTETAGFAKVGQPERRPEPDLGKVLRDLAEVIRSRREQRPEGAYTTYLFNQGLDKILKKVGEESAEVIIAAKNQAPAEIRYEVSDLLYHLLVMLEERGVALEEVACELRQRRK</sequence>
<keyword evidence="19" id="KW-1185">Reference proteome</keyword>
<dbReference type="PANTHER" id="PTHR42945">
    <property type="entry name" value="HISTIDINE BIOSYNTHESIS BIFUNCTIONAL PROTEIN"/>
    <property type="match status" value="1"/>
</dbReference>
<dbReference type="Gene3D" id="3.10.20.810">
    <property type="entry name" value="Phosphoribosyl-AMP cyclohydrolase"/>
    <property type="match status" value="1"/>
</dbReference>
<accession>A0A8S0WQ58</accession>
<evidence type="ECO:0000256" key="3">
    <source>
        <dbReference type="ARBA" id="ARBA00004496"/>
    </source>
</evidence>
<dbReference type="Gene3D" id="1.10.287.1080">
    <property type="entry name" value="MazG-like"/>
    <property type="match status" value="1"/>
</dbReference>
<comment type="similarity">
    <text evidence="7 15">In the N-terminal section; belongs to the PRA-CH family.</text>
</comment>
<proteinExistence type="inferred from homology"/>
<dbReference type="InterPro" id="IPR002496">
    <property type="entry name" value="PRib_AMP_CycHydrolase_dom"/>
</dbReference>
<evidence type="ECO:0000256" key="13">
    <source>
        <dbReference type="ARBA" id="ARBA00023102"/>
    </source>
</evidence>
<dbReference type="HAMAP" id="MF_01020">
    <property type="entry name" value="HisE"/>
    <property type="match status" value="1"/>
</dbReference>
<dbReference type="GO" id="GO:0000105">
    <property type="term" value="P:L-histidine biosynthetic process"/>
    <property type="evidence" value="ECO:0007669"/>
    <property type="project" value="UniProtKB-UniRule"/>
</dbReference>
<evidence type="ECO:0000256" key="14">
    <source>
        <dbReference type="ARBA" id="ARBA00023268"/>
    </source>
</evidence>
<dbReference type="EMBL" id="LR746496">
    <property type="protein sequence ID" value="CAA7602404.1"/>
    <property type="molecule type" value="Genomic_DNA"/>
</dbReference>
<evidence type="ECO:0000313" key="17">
    <source>
        <dbReference type="EMBL" id="CAA7602404.1"/>
    </source>
</evidence>
<dbReference type="Proteomes" id="UP000836597">
    <property type="component" value="Chromosome"/>
</dbReference>
<evidence type="ECO:0000256" key="8">
    <source>
        <dbReference type="ARBA" id="ARBA00022490"/>
    </source>
</evidence>
<evidence type="ECO:0000256" key="2">
    <source>
        <dbReference type="ARBA" id="ARBA00001460"/>
    </source>
</evidence>
<dbReference type="GO" id="GO:0004636">
    <property type="term" value="F:phosphoribosyl-ATP diphosphatase activity"/>
    <property type="evidence" value="ECO:0007669"/>
    <property type="project" value="UniProtKB-UniRule"/>
</dbReference>
<name>A0A8S0WQ58_9FIRM</name>
<dbReference type="HAMAP" id="MF_01021">
    <property type="entry name" value="HisI"/>
    <property type="match status" value="1"/>
</dbReference>
<evidence type="ECO:0000256" key="11">
    <source>
        <dbReference type="ARBA" id="ARBA00022801"/>
    </source>
</evidence>
<dbReference type="InterPro" id="IPR021130">
    <property type="entry name" value="PRib-ATP_PPHydrolase-like"/>
</dbReference>
<feature type="domain" description="Phosphoribosyl-AMP cyclohydrolase" evidence="16">
    <location>
        <begin position="41"/>
        <end position="114"/>
    </location>
</feature>
<evidence type="ECO:0000256" key="12">
    <source>
        <dbReference type="ARBA" id="ARBA00022840"/>
    </source>
</evidence>
<evidence type="ECO:0000313" key="19">
    <source>
        <dbReference type="Proteomes" id="UP001071230"/>
    </source>
</evidence>
<dbReference type="Pfam" id="PF01502">
    <property type="entry name" value="PRA-CH"/>
    <property type="match status" value="1"/>
</dbReference>
<dbReference type="HAMAP" id="MF_01019">
    <property type="entry name" value="HisIE"/>
    <property type="match status" value="1"/>
</dbReference>
<dbReference type="GO" id="GO:0005737">
    <property type="term" value="C:cytoplasm"/>
    <property type="evidence" value="ECO:0007669"/>
    <property type="project" value="UniProtKB-SubCell"/>
</dbReference>
<dbReference type="SUPFAM" id="SSF101386">
    <property type="entry name" value="all-alpha NTP pyrophosphatases"/>
    <property type="match status" value="1"/>
</dbReference>
<keyword evidence="14 15" id="KW-0511">Multifunctional enzyme</keyword>
<dbReference type="NCBIfam" id="NF002747">
    <property type="entry name" value="PRK02759.1"/>
    <property type="match status" value="1"/>
</dbReference>
<evidence type="ECO:0000256" key="4">
    <source>
        <dbReference type="ARBA" id="ARBA00005169"/>
    </source>
</evidence>
<gene>
    <name evidence="15" type="primary">hisI</name>
    <name evidence="15" type="synonym">hisIE</name>
    <name evidence="18" type="ORF">DEACI_2837</name>
    <name evidence="17" type="ORF">DEACI_3078</name>
</gene>
<keyword evidence="11 15" id="KW-0378">Hydrolase</keyword>
<feature type="region of interest" description="Phosphoribosyl-AMP cyclohydrolase" evidence="15">
    <location>
        <begin position="1"/>
        <end position="139"/>
    </location>
</feature>
<dbReference type="InterPro" id="IPR026660">
    <property type="entry name" value="PRA-CH"/>
</dbReference>
<evidence type="ECO:0000313" key="18">
    <source>
        <dbReference type="EMBL" id="CEJ08361.1"/>
    </source>
</evidence>
<dbReference type="Proteomes" id="UP001071230">
    <property type="component" value="Unassembled WGS sequence"/>
</dbReference>
<dbReference type="EC" id="3.6.1.31" evidence="15"/>
<comment type="subcellular location">
    <subcellularLocation>
        <location evidence="3 15">Cytoplasm</location>
    </subcellularLocation>
</comment>
<dbReference type="EC" id="3.5.4.19" evidence="15"/>
<keyword evidence="9 15" id="KW-0028">Amino-acid biosynthesis</keyword>
<dbReference type="NCBIfam" id="TIGR03188">
    <property type="entry name" value="histidine_hisI"/>
    <property type="match status" value="1"/>
</dbReference>
<dbReference type="EMBL" id="CDGJ01000081">
    <property type="protein sequence ID" value="CEJ08361.1"/>
    <property type="molecule type" value="Genomic_DNA"/>
</dbReference>
<dbReference type="CDD" id="cd11534">
    <property type="entry name" value="NTP-PPase_HisIE_like"/>
    <property type="match status" value="1"/>
</dbReference>
<keyword evidence="10 15" id="KW-0547">Nucleotide-binding</keyword>
<dbReference type="GO" id="GO:0005524">
    <property type="term" value="F:ATP binding"/>
    <property type="evidence" value="ECO:0007669"/>
    <property type="project" value="UniProtKB-KW"/>
</dbReference>
<evidence type="ECO:0000256" key="15">
    <source>
        <dbReference type="HAMAP-Rule" id="MF_01019"/>
    </source>
</evidence>
<dbReference type="InterPro" id="IPR023019">
    <property type="entry name" value="His_synth_HisIE"/>
</dbReference>
<comment type="pathway">
    <text evidence="5 15">Amino-acid biosynthesis; L-histidine biosynthesis; L-histidine from 5-phospho-alpha-D-ribose 1-diphosphate: step 2/9.</text>
</comment>
<feature type="region of interest" description="Phosphoribosyl-ATP pyrophosphohydrolase" evidence="15">
    <location>
        <begin position="140"/>
        <end position="228"/>
    </location>
</feature>
<evidence type="ECO:0000256" key="5">
    <source>
        <dbReference type="ARBA" id="ARBA00005204"/>
    </source>
</evidence>
<evidence type="ECO:0000256" key="1">
    <source>
        <dbReference type="ARBA" id="ARBA00000024"/>
    </source>
</evidence>
<dbReference type="AlphaFoldDB" id="A0A8S0WQ58"/>
<dbReference type="PANTHER" id="PTHR42945:SF1">
    <property type="entry name" value="HISTIDINE BIOSYNTHESIS BIFUNCTIONAL PROTEIN HIS7"/>
    <property type="match status" value="1"/>
</dbReference>
<protein>
    <recommendedName>
        <fullName evidence="15">Histidine biosynthesis bifunctional protein HisIE</fullName>
    </recommendedName>
    <domain>
        <recommendedName>
            <fullName evidence="15">Phosphoribosyl-AMP cyclohydrolase</fullName>
            <shortName evidence="15">PRA-CH</shortName>
            <ecNumber evidence="15">3.5.4.19</ecNumber>
        </recommendedName>
    </domain>
    <domain>
        <recommendedName>
            <fullName evidence="15">Phosphoribosyl-ATP pyrophosphatase</fullName>
            <shortName evidence="15">PRA-PH</shortName>
            <ecNumber evidence="15">3.6.1.31</ecNumber>
        </recommendedName>
    </domain>
</protein>
<evidence type="ECO:0000256" key="10">
    <source>
        <dbReference type="ARBA" id="ARBA00022741"/>
    </source>
</evidence>
<dbReference type="SUPFAM" id="SSF141734">
    <property type="entry name" value="HisI-like"/>
    <property type="match status" value="1"/>
</dbReference>
<reference evidence="18" key="1">
    <citation type="submission" date="2014-11" db="EMBL/GenBank/DDBJ databases">
        <authorList>
            <person name="Hornung B.V."/>
        </authorList>
    </citation>
    <scope>NUCLEOTIDE SEQUENCE</scope>
    <source>
        <strain evidence="18">INE</strain>
    </source>
</reference>
<comment type="similarity">
    <text evidence="6 15">In the C-terminal section; belongs to the PRA-PH family.</text>
</comment>
<evidence type="ECO:0000256" key="7">
    <source>
        <dbReference type="ARBA" id="ARBA00008299"/>
    </source>
</evidence>
<evidence type="ECO:0000256" key="9">
    <source>
        <dbReference type="ARBA" id="ARBA00022605"/>
    </source>
</evidence>
<comment type="catalytic activity">
    <reaction evidence="2 15">
        <text>1-(5-phospho-beta-D-ribosyl)-ATP + H2O = 1-(5-phospho-beta-D-ribosyl)-5'-AMP + diphosphate + H(+)</text>
        <dbReference type="Rhea" id="RHEA:22828"/>
        <dbReference type="ChEBI" id="CHEBI:15377"/>
        <dbReference type="ChEBI" id="CHEBI:15378"/>
        <dbReference type="ChEBI" id="CHEBI:33019"/>
        <dbReference type="ChEBI" id="CHEBI:59457"/>
        <dbReference type="ChEBI" id="CHEBI:73183"/>
        <dbReference type="EC" id="3.6.1.31"/>
    </reaction>
</comment>
<dbReference type="NCBIfam" id="NF000768">
    <property type="entry name" value="PRK00051.1"/>
    <property type="match status" value="1"/>
</dbReference>
<keyword evidence="8 15" id="KW-0963">Cytoplasm</keyword>
<dbReference type="InterPro" id="IPR038019">
    <property type="entry name" value="PRib_AMP_CycHydrolase_sf"/>
</dbReference>
<dbReference type="KEGG" id="aacx:DEACI_3078"/>
<keyword evidence="12 15" id="KW-0067">ATP-binding</keyword>
<keyword evidence="13 15" id="KW-0368">Histidine biosynthesis</keyword>